<keyword evidence="1" id="KW-0812">Transmembrane</keyword>
<gene>
    <name evidence="2" type="ORF">JYU14_00765</name>
</gene>
<dbReference type="EMBL" id="JAFITR010000009">
    <property type="protein sequence ID" value="MBN4066600.1"/>
    <property type="molecule type" value="Genomic_DNA"/>
</dbReference>
<reference evidence="2 3" key="1">
    <citation type="submission" date="2021-02" db="EMBL/GenBank/DDBJ databases">
        <title>Activity-based single-cell genomes from oceanic crustal fluid captures similar information to metagenomic and metatranscriptomic surveys with orders of magnitude less sampling.</title>
        <authorList>
            <person name="D'Angelo T.S."/>
            <person name="Orcutt B.N."/>
        </authorList>
    </citation>
    <scope>NUCLEOTIDE SEQUENCE [LARGE SCALE GENOMIC DNA]</scope>
    <source>
        <strain evidence="2">AH-315-G07</strain>
    </source>
</reference>
<keyword evidence="1" id="KW-1133">Transmembrane helix</keyword>
<dbReference type="InterPro" id="IPR004714">
    <property type="entry name" value="Cyt_oxidase_maturation_cbb3"/>
</dbReference>
<protein>
    <submittedName>
        <fullName evidence="2">Cbb3-type cytochrome oxidase assembly protein</fullName>
    </submittedName>
</protein>
<proteinExistence type="predicted"/>
<accession>A0ABS3AQJ0</accession>
<keyword evidence="1" id="KW-0472">Membrane</keyword>
<evidence type="ECO:0000256" key="1">
    <source>
        <dbReference type="SAM" id="Phobius"/>
    </source>
</evidence>
<evidence type="ECO:0000313" key="2">
    <source>
        <dbReference type="EMBL" id="MBN4066600.1"/>
    </source>
</evidence>
<dbReference type="Pfam" id="PF03597">
    <property type="entry name" value="FixS"/>
    <property type="match status" value="1"/>
</dbReference>
<comment type="caution">
    <text evidence="2">The sequence shown here is derived from an EMBL/GenBank/DDBJ whole genome shotgun (WGS) entry which is preliminary data.</text>
</comment>
<dbReference type="Proteomes" id="UP000722121">
    <property type="component" value="Unassembled WGS sequence"/>
</dbReference>
<organism evidence="2 3">
    <name type="scientific">Simkania negevensis</name>
    <dbReference type="NCBI Taxonomy" id="83561"/>
    <lineage>
        <taxon>Bacteria</taxon>
        <taxon>Pseudomonadati</taxon>
        <taxon>Chlamydiota</taxon>
        <taxon>Chlamydiia</taxon>
        <taxon>Parachlamydiales</taxon>
        <taxon>Simkaniaceae</taxon>
        <taxon>Simkania</taxon>
    </lineage>
</organism>
<feature type="transmembrane region" description="Helical" evidence="1">
    <location>
        <begin position="6"/>
        <end position="23"/>
    </location>
</feature>
<sequence length="47" mass="5729">MFWLIGVTFLSAIGGILVFLYYYKKGQFDDIEDVKYEMFRQEHEEEE</sequence>
<evidence type="ECO:0000313" key="3">
    <source>
        <dbReference type="Proteomes" id="UP000722121"/>
    </source>
</evidence>
<keyword evidence="3" id="KW-1185">Reference proteome</keyword>
<name>A0ABS3AQJ0_9BACT</name>